<evidence type="ECO:0000313" key="11">
    <source>
        <dbReference type="EMBL" id="AHC73400.1"/>
    </source>
</evidence>
<organism evidence="11 12">
    <name type="scientific">Candidatus Endolissoclinum faulkneri L5</name>
    <dbReference type="NCBI Taxonomy" id="1401328"/>
    <lineage>
        <taxon>Bacteria</taxon>
        <taxon>Pseudomonadati</taxon>
        <taxon>Pseudomonadota</taxon>
        <taxon>Alphaproteobacteria</taxon>
        <taxon>Rhodospirillales</taxon>
        <taxon>Rhodospirillaceae</taxon>
        <taxon>Candidatus Endolissoclinum</taxon>
    </lineage>
</organism>
<dbReference type="PANTHER" id="PTHR38686">
    <property type="entry name" value="APOLIPOPROTEIN N-ACYLTRANSFERASE"/>
    <property type="match status" value="1"/>
</dbReference>
<dbReference type="InterPro" id="IPR004563">
    <property type="entry name" value="Apolipo_AcylTrfase"/>
</dbReference>
<evidence type="ECO:0000256" key="9">
    <source>
        <dbReference type="HAMAP-Rule" id="MF_01148"/>
    </source>
</evidence>
<dbReference type="InterPro" id="IPR036526">
    <property type="entry name" value="C-N_Hydrolase_sf"/>
</dbReference>
<comment type="catalytic activity">
    <reaction evidence="9">
        <text>N-terminal S-1,2-diacyl-sn-glyceryl-L-cysteinyl-[lipoprotein] + a glycerophospholipid = N-acyl-S-1,2-diacyl-sn-glyceryl-L-cysteinyl-[lipoprotein] + a 2-acyl-sn-glycero-3-phospholipid + H(+)</text>
        <dbReference type="Rhea" id="RHEA:48228"/>
        <dbReference type="Rhea" id="RHEA-COMP:14681"/>
        <dbReference type="Rhea" id="RHEA-COMP:14684"/>
        <dbReference type="ChEBI" id="CHEBI:15378"/>
        <dbReference type="ChEBI" id="CHEBI:136912"/>
        <dbReference type="ChEBI" id="CHEBI:140656"/>
        <dbReference type="ChEBI" id="CHEBI:140657"/>
        <dbReference type="ChEBI" id="CHEBI:140660"/>
        <dbReference type="EC" id="2.3.1.269"/>
    </reaction>
</comment>
<evidence type="ECO:0000256" key="3">
    <source>
        <dbReference type="ARBA" id="ARBA00022475"/>
    </source>
</evidence>
<feature type="transmembrane region" description="Helical" evidence="9">
    <location>
        <begin position="43"/>
        <end position="64"/>
    </location>
</feature>
<dbReference type="GO" id="GO:0042158">
    <property type="term" value="P:lipoprotein biosynthetic process"/>
    <property type="evidence" value="ECO:0007669"/>
    <property type="project" value="UniProtKB-UniRule"/>
</dbReference>
<comment type="similarity">
    <text evidence="2 9">Belongs to the CN hydrolase family. Apolipoprotein N-acyltransferase subfamily.</text>
</comment>
<dbReference type="KEGG" id="efk:P856_164"/>
<evidence type="ECO:0000313" key="12">
    <source>
        <dbReference type="Proteomes" id="UP000018700"/>
    </source>
</evidence>
<feature type="domain" description="CN hydrolase" evidence="10">
    <location>
        <begin position="221"/>
        <end position="473"/>
    </location>
</feature>
<dbReference type="Pfam" id="PF00795">
    <property type="entry name" value="CN_hydrolase"/>
    <property type="match status" value="1"/>
</dbReference>
<evidence type="ECO:0000259" key="10">
    <source>
        <dbReference type="PROSITE" id="PS50263"/>
    </source>
</evidence>
<keyword evidence="3 9" id="KW-1003">Cell membrane</keyword>
<feature type="transmembrane region" description="Helical" evidence="9">
    <location>
        <begin position="12"/>
        <end position="31"/>
    </location>
</feature>
<keyword evidence="7 9" id="KW-0472">Membrane</keyword>
<evidence type="ECO:0000256" key="4">
    <source>
        <dbReference type="ARBA" id="ARBA00022679"/>
    </source>
</evidence>
<keyword evidence="11" id="KW-0449">Lipoprotein</keyword>
<evidence type="ECO:0000256" key="5">
    <source>
        <dbReference type="ARBA" id="ARBA00022692"/>
    </source>
</evidence>
<evidence type="ECO:0000256" key="2">
    <source>
        <dbReference type="ARBA" id="ARBA00010065"/>
    </source>
</evidence>
<keyword evidence="8 9" id="KW-0012">Acyltransferase</keyword>
<dbReference type="InterPro" id="IPR045378">
    <property type="entry name" value="LNT_N"/>
</dbReference>
<dbReference type="AlphaFoldDB" id="V9TVN4"/>
<dbReference type="Pfam" id="PF20154">
    <property type="entry name" value="LNT_N"/>
    <property type="match status" value="1"/>
</dbReference>
<dbReference type="UniPathway" id="UPA00666"/>
<dbReference type="STRING" id="1401328.P856_164"/>
<dbReference type="HAMAP" id="MF_01148">
    <property type="entry name" value="Lnt"/>
    <property type="match status" value="1"/>
</dbReference>
<feature type="transmembrane region" description="Helical" evidence="9">
    <location>
        <begin position="70"/>
        <end position="90"/>
    </location>
</feature>
<feature type="transmembrane region" description="Helical" evidence="9">
    <location>
        <begin position="179"/>
        <end position="198"/>
    </location>
</feature>
<evidence type="ECO:0000256" key="7">
    <source>
        <dbReference type="ARBA" id="ARBA00023136"/>
    </source>
</evidence>
<dbReference type="HOGENOM" id="CLU_019563_3_1_5"/>
<comment type="subcellular location">
    <subcellularLocation>
        <location evidence="1 9">Cell membrane</location>
        <topology evidence="1 9">Multi-pass membrane protein</topology>
    </subcellularLocation>
</comment>
<dbReference type="InterPro" id="IPR003010">
    <property type="entry name" value="C-N_Hydrolase"/>
</dbReference>
<dbReference type="EMBL" id="CP006745">
    <property type="protein sequence ID" value="AHC73400.1"/>
    <property type="molecule type" value="Genomic_DNA"/>
</dbReference>
<reference evidence="11 12" key="1">
    <citation type="journal article" date="2013" name="PLoS ONE">
        <title>Bacterial endosymbiosis in a chordate host: long-term co-evolution and conservation of secondary metabolism.</title>
        <authorList>
            <person name="Kwan J.C."/>
            <person name="Schmidt E.W."/>
        </authorList>
    </citation>
    <scope>NUCLEOTIDE SEQUENCE [LARGE SCALE GENOMIC DNA]</scope>
    <source>
        <strain evidence="12">faulkneri L5</strain>
    </source>
</reference>
<keyword evidence="4 9" id="KW-0808">Transferase</keyword>
<comment type="function">
    <text evidence="9">Catalyzes the phospholipid dependent N-acylation of the N-terminal cysteine of apolipoprotein, the last step in lipoprotein maturation.</text>
</comment>
<name>V9TVN4_9PROT</name>
<keyword evidence="6 9" id="KW-1133">Transmembrane helix</keyword>
<dbReference type="GO" id="GO:0016410">
    <property type="term" value="F:N-acyltransferase activity"/>
    <property type="evidence" value="ECO:0007669"/>
    <property type="project" value="UniProtKB-UniRule"/>
</dbReference>
<dbReference type="eggNOG" id="COG0815">
    <property type="taxonomic scope" value="Bacteria"/>
</dbReference>
<dbReference type="NCBIfam" id="TIGR00546">
    <property type="entry name" value="lnt"/>
    <property type="match status" value="1"/>
</dbReference>
<keyword evidence="12" id="KW-1185">Reference proteome</keyword>
<dbReference type="PROSITE" id="PS50263">
    <property type="entry name" value="CN_HYDROLASE"/>
    <property type="match status" value="1"/>
</dbReference>
<dbReference type="GO" id="GO:0005886">
    <property type="term" value="C:plasma membrane"/>
    <property type="evidence" value="ECO:0007669"/>
    <property type="project" value="UniProtKB-SubCell"/>
</dbReference>
<evidence type="ECO:0000256" key="6">
    <source>
        <dbReference type="ARBA" id="ARBA00022989"/>
    </source>
</evidence>
<dbReference type="PANTHER" id="PTHR38686:SF1">
    <property type="entry name" value="APOLIPOPROTEIN N-ACYLTRANSFERASE"/>
    <property type="match status" value="1"/>
</dbReference>
<dbReference type="PATRIC" id="fig|1401328.3.peg.154"/>
<dbReference type="Gene3D" id="3.60.110.10">
    <property type="entry name" value="Carbon-nitrogen hydrolase"/>
    <property type="match status" value="1"/>
</dbReference>
<feature type="transmembrane region" description="Helical" evidence="9">
    <location>
        <begin position="139"/>
        <end position="167"/>
    </location>
</feature>
<dbReference type="Proteomes" id="UP000018700">
    <property type="component" value="Chromosome"/>
</dbReference>
<keyword evidence="5 9" id="KW-0812">Transmembrane</keyword>
<dbReference type="SUPFAM" id="SSF56317">
    <property type="entry name" value="Carbon-nitrogen hydrolase"/>
    <property type="match status" value="1"/>
</dbReference>
<evidence type="ECO:0000256" key="8">
    <source>
        <dbReference type="ARBA" id="ARBA00023315"/>
    </source>
</evidence>
<sequence>MFSGAATSLSLAPLHLLPLSFGHAAILVLVANSTSVRLAAWRAWLWAFGYHISGLHWIANAMLVNPKEDAWLIPFANIGLPAILAVYAAVAGGLAKHLFKCGWQLWIGLSATYASAEWVRGHALSGFPWNLPSATVDGWLPLLQSASVIGSYGLSLLVLLVTMLPVIWIDRKTSIQQRILITAASCLLLILIIGWGALRLATIPKLTDPKGVVPGVVVKIVQGNVPQRDKWNPLLKSKHIKRYLSMSKQRRKDSIRAPGLVCNYMPTVVVWPETAVTYLMNDKSNLMRELFLSVPHKGNLIFGAPYIAQTDNKYRLYNRIFALDSQANVVWTFDKTHLVPFGEYTPLSGKLAISRMVRSKLDFTPGIGPLTMNLQGAPPVSLLVCYEAIFPGKTVDPKRRPSWLLNVTNDAWFGRWSGPYQHLAISRLRAIEQRLPMIRVANTGISAVIDAAGRIVTSISMGITASIDTPLPTALAKPMFSITGDIPFFIMVLSLLLVGNCWRFQPAEEH</sequence>
<gene>
    <name evidence="9 11" type="primary">lnt</name>
    <name evidence="11" type="ORF">P856_164</name>
</gene>
<protein>
    <recommendedName>
        <fullName evidence="9">Apolipoprotein N-acyltransferase</fullName>
        <shortName evidence="9">ALP N-acyltransferase</shortName>
        <ecNumber evidence="9">2.3.1.269</ecNumber>
    </recommendedName>
</protein>
<accession>V9TVN4</accession>
<proteinExistence type="inferred from homology"/>
<comment type="pathway">
    <text evidence="9">Protein modification; lipoprotein biosynthesis (N-acyl transfer).</text>
</comment>
<evidence type="ECO:0000256" key="1">
    <source>
        <dbReference type="ARBA" id="ARBA00004651"/>
    </source>
</evidence>
<dbReference type="CDD" id="cd07571">
    <property type="entry name" value="ALP_N-acyl_transferase"/>
    <property type="match status" value="1"/>
</dbReference>
<dbReference type="EC" id="2.3.1.269" evidence="9"/>
<feature type="transmembrane region" description="Helical" evidence="9">
    <location>
        <begin position="486"/>
        <end position="504"/>
    </location>
</feature>